<evidence type="ECO:0000259" key="1">
    <source>
        <dbReference type="Pfam" id="PF02129"/>
    </source>
</evidence>
<evidence type="ECO:0000313" key="3">
    <source>
        <dbReference type="Proteomes" id="UP001221142"/>
    </source>
</evidence>
<dbReference type="InterPro" id="IPR029058">
    <property type="entry name" value="AB_hydrolase_fold"/>
</dbReference>
<dbReference type="AlphaFoldDB" id="A0AAD7CJ46"/>
<keyword evidence="3" id="KW-1185">Reference proteome</keyword>
<dbReference type="InterPro" id="IPR000383">
    <property type="entry name" value="Xaa-Pro-like_dom"/>
</dbReference>
<dbReference type="GO" id="GO:0016787">
    <property type="term" value="F:hydrolase activity"/>
    <property type="evidence" value="ECO:0007669"/>
    <property type="project" value="InterPro"/>
</dbReference>
<accession>A0AAD7CJ46</accession>
<comment type="caution">
    <text evidence="2">The sequence shown here is derived from an EMBL/GenBank/DDBJ whole genome shotgun (WGS) entry which is preliminary data.</text>
</comment>
<dbReference type="SUPFAM" id="SSF53474">
    <property type="entry name" value="alpha/beta-Hydrolases"/>
    <property type="match status" value="1"/>
</dbReference>
<sequence>MTTLVALSTGVSLEIKLSSPPTTASNAEHKSLAILLHPWSRLGGRYSDPVLLSLTTPLHAKGYHVIRYNSRGVGRSTGWASLTGSSEANDLAALVEWALSEVGNVRKVVVLGYSYGALIASLQPILEGIETAHILLSYPIAVRGWLTLFNHKKYEAALRGLLGNPKGNLLVVYGDGDDFTAVETYRRWKDAFSRDCKLEVVEVAGATHFWRDSDGVELVGIVEKWLA</sequence>
<dbReference type="Gene3D" id="3.40.50.1820">
    <property type="entry name" value="alpha/beta hydrolase"/>
    <property type="match status" value="1"/>
</dbReference>
<evidence type="ECO:0000313" key="2">
    <source>
        <dbReference type="EMBL" id="KAJ7650393.1"/>
    </source>
</evidence>
<dbReference type="PANTHER" id="PTHR42103:SF2">
    <property type="entry name" value="AB HYDROLASE-1 DOMAIN-CONTAINING PROTEIN"/>
    <property type="match status" value="1"/>
</dbReference>
<proteinExistence type="predicted"/>
<protein>
    <submittedName>
        <fullName evidence="2">Alpha/beta-hydrolase</fullName>
    </submittedName>
</protein>
<gene>
    <name evidence="2" type="ORF">FB45DRAFT_732411</name>
</gene>
<dbReference type="Proteomes" id="UP001221142">
    <property type="component" value="Unassembled WGS sequence"/>
</dbReference>
<reference evidence="2" key="1">
    <citation type="submission" date="2023-03" db="EMBL/GenBank/DDBJ databases">
        <title>Massive genome expansion in bonnet fungi (Mycena s.s.) driven by repeated elements and novel gene families across ecological guilds.</title>
        <authorList>
            <consortium name="Lawrence Berkeley National Laboratory"/>
            <person name="Harder C.B."/>
            <person name="Miyauchi S."/>
            <person name="Viragh M."/>
            <person name="Kuo A."/>
            <person name="Thoen E."/>
            <person name="Andreopoulos B."/>
            <person name="Lu D."/>
            <person name="Skrede I."/>
            <person name="Drula E."/>
            <person name="Henrissat B."/>
            <person name="Morin E."/>
            <person name="Kohler A."/>
            <person name="Barry K."/>
            <person name="LaButti K."/>
            <person name="Morin E."/>
            <person name="Salamov A."/>
            <person name="Lipzen A."/>
            <person name="Mereny Z."/>
            <person name="Hegedus B."/>
            <person name="Baldrian P."/>
            <person name="Stursova M."/>
            <person name="Weitz H."/>
            <person name="Taylor A."/>
            <person name="Grigoriev I.V."/>
            <person name="Nagy L.G."/>
            <person name="Martin F."/>
            <person name="Kauserud H."/>
        </authorList>
    </citation>
    <scope>NUCLEOTIDE SEQUENCE</scope>
    <source>
        <strain evidence="2">9284</strain>
    </source>
</reference>
<dbReference type="PANTHER" id="PTHR42103">
    <property type="entry name" value="ALPHA/BETA-HYDROLASES SUPERFAMILY PROTEIN"/>
    <property type="match status" value="1"/>
</dbReference>
<feature type="domain" description="Xaa-Pro dipeptidyl-peptidase-like" evidence="1">
    <location>
        <begin position="10"/>
        <end position="121"/>
    </location>
</feature>
<dbReference type="Pfam" id="PF02129">
    <property type="entry name" value="Peptidase_S15"/>
    <property type="match status" value="1"/>
</dbReference>
<name>A0AAD7CJ46_9AGAR</name>
<organism evidence="2 3">
    <name type="scientific">Roridomyces roridus</name>
    <dbReference type="NCBI Taxonomy" id="1738132"/>
    <lineage>
        <taxon>Eukaryota</taxon>
        <taxon>Fungi</taxon>
        <taxon>Dikarya</taxon>
        <taxon>Basidiomycota</taxon>
        <taxon>Agaricomycotina</taxon>
        <taxon>Agaricomycetes</taxon>
        <taxon>Agaricomycetidae</taxon>
        <taxon>Agaricales</taxon>
        <taxon>Marasmiineae</taxon>
        <taxon>Mycenaceae</taxon>
        <taxon>Roridomyces</taxon>
    </lineage>
</organism>
<dbReference type="EMBL" id="JARKIF010000001">
    <property type="protein sequence ID" value="KAJ7650393.1"/>
    <property type="molecule type" value="Genomic_DNA"/>
</dbReference>